<gene>
    <name evidence="2" type="primary">CbiQ</name>
</gene>
<feature type="transmembrane region" description="Helical" evidence="1">
    <location>
        <begin position="71"/>
        <end position="89"/>
    </location>
</feature>
<feature type="transmembrane region" description="Helical" evidence="1">
    <location>
        <begin position="220"/>
        <end position="241"/>
    </location>
</feature>
<feature type="transmembrane region" description="Helical" evidence="1">
    <location>
        <begin position="134"/>
        <end position="154"/>
    </location>
</feature>
<evidence type="ECO:0000256" key="1">
    <source>
        <dbReference type="SAM" id="Phobius"/>
    </source>
</evidence>
<geneLocation type="chloroplast" evidence="2"/>
<reference evidence="2" key="1">
    <citation type="journal article" date="2017" name="Sci. Rep.">
        <title>Origin and evolutionary history of freshwater Rhodophyta: further insights based on phylogenomic evidence.</title>
        <authorList>
            <person name="Nan F."/>
            <person name="Feng J."/>
            <person name="Lv J."/>
            <person name="Liu Q."/>
            <person name="Fang K."/>
            <person name="Gong C."/>
            <person name="Xie S."/>
        </authorList>
    </citation>
    <scope>NUCLEOTIDE SEQUENCE</scope>
</reference>
<organism evidence="2">
    <name type="scientific">Sheathia arcuata</name>
    <dbReference type="NCBI Taxonomy" id="340433"/>
    <lineage>
        <taxon>Eukaryota</taxon>
        <taxon>Rhodophyta</taxon>
        <taxon>Florideophyceae</taxon>
        <taxon>Nemaliophycidae</taxon>
        <taxon>Batrachospermales</taxon>
        <taxon>Batrachospermaceae</taxon>
        <taxon>Sheathia</taxon>
    </lineage>
</organism>
<keyword evidence="1" id="KW-0812">Transmembrane</keyword>
<sequence>MNLFELSSFQQYLYNPRCWLHEITSNIKFSIILLYLLLLFYSSVNLLILINCYLIIIPFTLSISREFIYRFYSQLLISYFVVFVILIGIDNGHDSNIIKNDCTLLSANFYFKYLINKNTLLCIKNYQIVIKIHILVSLYIIRLLLISVFSFTLYKLLLLTTYSKDILSYYGRYIVYSFSTTWNNILFVLILSSEWIYFFERKIKNFFITYQLRSMKFIFLYDYIIILKIFGIGINTVIQLISIDTKCIIHSMYAREIFSEKQTIWIVNK</sequence>
<keyword evidence="1" id="KW-1133">Transmembrane helix</keyword>
<protein>
    <submittedName>
        <fullName evidence="2">Uncharacterized protein</fullName>
    </submittedName>
</protein>
<keyword evidence="2" id="KW-0150">Chloroplast</keyword>
<feature type="transmembrane region" description="Helical" evidence="1">
    <location>
        <begin position="174"/>
        <end position="199"/>
    </location>
</feature>
<dbReference type="GeneID" id="33350812"/>
<accession>A0A3G1I986</accession>
<dbReference type="AlphaFoldDB" id="A0A3G1I986"/>
<dbReference type="RefSeq" id="YP_009390138.1">
    <property type="nucleotide sequence ID" value="NC_035231.1"/>
</dbReference>
<dbReference type="EMBL" id="KY033529">
    <property type="protein sequence ID" value="ART65501.1"/>
    <property type="molecule type" value="Genomic_DNA"/>
</dbReference>
<keyword evidence="2" id="KW-0934">Plastid</keyword>
<evidence type="ECO:0000313" key="2">
    <source>
        <dbReference type="EMBL" id="ART65501.1"/>
    </source>
</evidence>
<proteinExistence type="predicted"/>
<keyword evidence="1" id="KW-0472">Membrane</keyword>
<feature type="transmembrane region" description="Helical" evidence="1">
    <location>
        <begin position="32"/>
        <end position="59"/>
    </location>
</feature>
<name>A0A3G1I986_9FLOR</name>